<keyword evidence="1 2" id="KW-0732">Signal</keyword>
<dbReference type="KEGG" id="mtai:Mtai_v1c29250"/>
<evidence type="ECO:0000256" key="2">
    <source>
        <dbReference type="SAM" id="SignalP"/>
    </source>
</evidence>
<dbReference type="Proteomes" id="UP000266089">
    <property type="component" value="Unassembled WGS sequence"/>
</dbReference>
<dbReference type="OrthoDB" id="48318at2"/>
<dbReference type="EMBL" id="QWKX01000029">
    <property type="protein sequence ID" value="RIH77249.1"/>
    <property type="molecule type" value="Genomic_DNA"/>
</dbReference>
<name>A0A399E145_9DEIN</name>
<dbReference type="Gene3D" id="3.10.105.10">
    <property type="entry name" value="Dipeptide-binding Protein, Domain 3"/>
    <property type="match status" value="1"/>
</dbReference>
<feature type="signal peptide" evidence="2">
    <location>
        <begin position="1"/>
        <end position="24"/>
    </location>
</feature>
<dbReference type="GO" id="GO:1904680">
    <property type="term" value="F:peptide transmembrane transporter activity"/>
    <property type="evidence" value="ECO:0007669"/>
    <property type="project" value="TreeGrafter"/>
</dbReference>
<dbReference type="Pfam" id="PF00496">
    <property type="entry name" value="SBP_bac_5"/>
    <property type="match status" value="1"/>
</dbReference>
<dbReference type="GO" id="GO:0015833">
    <property type="term" value="P:peptide transport"/>
    <property type="evidence" value="ECO:0007669"/>
    <property type="project" value="TreeGrafter"/>
</dbReference>
<dbReference type="GO" id="GO:0042884">
    <property type="term" value="P:microcin transport"/>
    <property type="evidence" value="ECO:0007669"/>
    <property type="project" value="TreeGrafter"/>
</dbReference>
<dbReference type="InterPro" id="IPR030678">
    <property type="entry name" value="Peptide/Ni-bd"/>
</dbReference>
<dbReference type="RefSeq" id="WP_081698415.1">
    <property type="nucleotide sequence ID" value="NZ_JBHSXZ010000084.1"/>
</dbReference>
<evidence type="ECO:0000256" key="1">
    <source>
        <dbReference type="ARBA" id="ARBA00022729"/>
    </source>
</evidence>
<dbReference type="PIRSF" id="PIRSF002741">
    <property type="entry name" value="MppA"/>
    <property type="match status" value="1"/>
</dbReference>
<organism evidence="4 5">
    <name type="scientific">Meiothermus taiwanensis</name>
    <dbReference type="NCBI Taxonomy" id="172827"/>
    <lineage>
        <taxon>Bacteria</taxon>
        <taxon>Thermotogati</taxon>
        <taxon>Deinococcota</taxon>
        <taxon>Deinococci</taxon>
        <taxon>Thermales</taxon>
        <taxon>Thermaceae</taxon>
        <taxon>Meiothermus</taxon>
    </lineage>
</organism>
<feature type="domain" description="Solute-binding protein family 5" evidence="3">
    <location>
        <begin position="73"/>
        <end position="445"/>
    </location>
</feature>
<sequence length="532" mass="58690">MKRFNVLSLVLAVSFALLTGAALAGHTGQRIILAIPQDEGELTPYTYVTGYPGYNMLSLVFDTLMLNDLGDVPRPWLAESVTSTNGGRQWTIKLREGAVWHDGKPLTSADVKFSYEYYKKYPLIGRFATAVRGISDIRTPDERTVVITLPRPEANFQQVTLADVPILPQHLWQNVTDPRAFKNATGSGPFKLVEHRPDQSYRLVENPSYFGGKPGADEVVLSIIKDATSTFQALQAGQISATSREVLPELIGQFSNNPRLKVVRGPGYASTLLQFNTTIPPFNEVRFRQAVAGLIDTKGLVETLLLGYGTPGNAGFVHPQSPFYSAATREYKRLSVAEAGKVLDSLGYRAGAGGVRVGKDGKRLEFTLLVQSNNPLRIRAAELIAQQVRPAGIVFNVRSLDPTTVQQAVWPDFDVAKGRNFELAMWGWSAPVTSQLNLRGLFNSNPAAGTLNIGGYKNPTVDSLTERMVTTVDFDQRKQLATQVQTIIARDLPFITLWYADGVYAYRPEAYDGWKFQKGQGIINKRSFLQGQ</sequence>
<dbReference type="InterPro" id="IPR039424">
    <property type="entry name" value="SBP_5"/>
</dbReference>
<dbReference type="SUPFAM" id="SSF53850">
    <property type="entry name" value="Periplasmic binding protein-like II"/>
    <property type="match status" value="1"/>
</dbReference>
<dbReference type="GO" id="GO:0030288">
    <property type="term" value="C:outer membrane-bounded periplasmic space"/>
    <property type="evidence" value="ECO:0007669"/>
    <property type="project" value="TreeGrafter"/>
</dbReference>
<feature type="chain" id="PRO_5017331264" evidence="2">
    <location>
        <begin position="25"/>
        <end position="532"/>
    </location>
</feature>
<evidence type="ECO:0000313" key="5">
    <source>
        <dbReference type="Proteomes" id="UP000266089"/>
    </source>
</evidence>
<accession>A0A399E145</accession>
<dbReference type="Gene3D" id="3.40.190.10">
    <property type="entry name" value="Periplasmic binding protein-like II"/>
    <property type="match status" value="1"/>
</dbReference>
<dbReference type="AlphaFoldDB" id="A0A399E145"/>
<dbReference type="PANTHER" id="PTHR30290">
    <property type="entry name" value="PERIPLASMIC BINDING COMPONENT OF ABC TRANSPORTER"/>
    <property type="match status" value="1"/>
</dbReference>
<dbReference type="PANTHER" id="PTHR30290:SF64">
    <property type="entry name" value="ABC TRANSPORTER PERIPLASMIC BINDING PROTEIN"/>
    <property type="match status" value="1"/>
</dbReference>
<reference evidence="4 5" key="1">
    <citation type="submission" date="2018-08" db="EMBL/GenBank/DDBJ databases">
        <title>Meiothermus cateniformans JCM 15151 genome sequencing project.</title>
        <authorList>
            <person name="Da Costa M.S."/>
            <person name="Albuquerque L."/>
            <person name="Raposo P."/>
            <person name="Froufe H.J.C."/>
            <person name="Barroso C.S."/>
            <person name="Egas C."/>
        </authorList>
    </citation>
    <scope>NUCLEOTIDE SEQUENCE [LARGE SCALE GENOMIC DNA]</scope>
    <source>
        <strain evidence="4 5">JCM 15151</strain>
    </source>
</reference>
<dbReference type="GO" id="GO:0043190">
    <property type="term" value="C:ATP-binding cassette (ABC) transporter complex"/>
    <property type="evidence" value="ECO:0007669"/>
    <property type="project" value="InterPro"/>
</dbReference>
<comment type="caution">
    <text evidence="4">The sequence shown here is derived from an EMBL/GenBank/DDBJ whole genome shotgun (WGS) entry which is preliminary data.</text>
</comment>
<evidence type="ECO:0000259" key="3">
    <source>
        <dbReference type="Pfam" id="PF00496"/>
    </source>
</evidence>
<protein>
    <submittedName>
        <fullName evidence="4">Oligopeptide-binding protein AppA</fullName>
    </submittedName>
</protein>
<dbReference type="CDD" id="cd08513">
    <property type="entry name" value="PBP2_thermophilic_Hb8_like"/>
    <property type="match status" value="1"/>
</dbReference>
<gene>
    <name evidence="4" type="primary">appA_1</name>
    <name evidence="4" type="ORF">Mcate_01395</name>
</gene>
<proteinExistence type="predicted"/>
<evidence type="ECO:0000313" key="4">
    <source>
        <dbReference type="EMBL" id="RIH77249.1"/>
    </source>
</evidence>
<dbReference type="InterPro" id="IPR000914">
    <property type="entry name" value="SBP_5_dom"/>
</dbReference>